<evidence type="ECO:0000313" key="1">
    <source>
        <dbReference type="EMBL" id="KRY83595.1"/>
    </source>
</evidence>
<accession>A0A0V1FC52</accession>
<reference evidence="1 2" key="1">
    <citation type="submission" date="2015-01" db="EMBL/GenBank/DDBJ databases">
        <title>Evolution of Trichinella species and genotypes.</title>
        <authorList>
            <person name="Korhonen P.K."/>
            <person name="Edoardo P."/>
            <person name="Giuseppe L.R."/>
            <person name="Gasser R.B."/>
        </authorList>
    </citation>
    <scope>NUCLEOTIDE SEQUENCE [LARGE SCALE GENOMIC DNA]</scope>
    <source>
        <strain evidence="1">ISS470</strain>
    </source>
</reference>
<evidence type="ECO:0000313" key="2">
    <source>
        <dbReference type="Proteomes" id="UP000054995"/>
    </source>
</evidence>
<sequence>MSSYRFLAHVFQTDAITNLTRKSGCNLCELEPSIGPSIIDMTLNMGTFTWRVACAVGPQHLRGICVPVIPRMLNVGSPEVYGLPGASLLRSTVIENKRLSRDSRKSALIADNCPAHPDVSDLKCRKRIFYYQIQRVPPCDQGIIQNAFLQRVELFSIGNESESEDADADSQNIKIPSSSEVSGYVRAITSLCRVPERQRVNVQLYRQIGRFHC</sequence>
<dbReference type="EMBL" id="JYDT01000136">
    <property type="protein sequence ID" value="KRY83595.1"/>
    <property type="molecule type" value="Genomic_DNA"/>
</dbReference>
<proteinExistence type="predicted"/>
<dbReference type="AlphaFoldDB" id="A0A0V1FC52"/>
<comment type="caution">
    <text evidence="1">The sequence shown here is derived from an EMBL/GenBank/DDBJ whole genome shotgun (WGS) entry which is preliminary data.</text>
</comment>
<protein>
    <recommendedName>
        <fullName evidence="3">DDE-1 domain-containing protein</fullName>
    </recommendedName>
</protein>
<organism evidence="1 2">
    <name type="scientific">Trichinella pseudospiralis</name>
    <name type="common">Parasitic roundworm</name>
    <dbReference type="NCBI Taxonomy" id="6337"/>
    <lineage>
        <taxon>Eukaryota</taxon>
        <taxon>Metazoa</taxon>
        <taxon>Ecdysozoa</taxon>
        <taxon>Nematoda</taxon>
        <taxon>Enoplea</taxon>
        <taxon>Dorylaimia</taxon>
        <taxon>Trichinellida</taxon>
        <taxon>Trichinellidae</taxon>
        <taxon>Trichinella</taxon>
    </lineage>
</organism>
<name>A0A0V1FC52_TRIPS</name>
<evidence type="ECO:0008006" key="3">
    <source>
        <dbReference type="Google" id="ProtNLM"/>
    </source>
</evidence>
<dbReference type="Proteomes" id="UP000054995">
    <property type="component" value="Unassembled WGS sequence"/>
</dbReference>
<gene>
    <name evidence="1" type="ORF">T4D_7098</name>
</gene>
<dbReference type="OrthoDB" id="10559331at2759"/>
<keyword evidence="2" id="KW-1185">Reference proteome</keyword>